<dbReference type="OrthoDB" id="2320332at2759"/>
<accession>A0A9P3F6F2</accession>
<keyword evidence="2" id="KW-1185">Reference proteome</keyword>
<dbReference type="InterPro" id="IPR023393">
    <property type="entry name" value="START-like_dom_sf"/>
</dbReference>
<evidence type="ECO:0000313" key="1">
    <source>
        <dbReference type="EMBL" id="GIK07512.1"/>
    </source>
</evidence>
<dbReference type="Proteomes" id="UP000710440">
    <property type="component" value="Unassembled WGS sequence"/>
</dbReference>
<dbReference type="RefSeq" id="XP_043130698.1">
    <property type="nucleotide sequence ID" value="XM_043274763.1"/>
</dbReference>
<dbReference type="Gene3D" id="3.30.530.20">
    <property type="match status" value="1"/>
</dbReference>
<protein>
    <submittedName>
        <fullName evidence="1">Uncharacterized protein</fullName>
    </submittedName>
</protein>
<proteinExistence type="predicted"/>
<dbReference type="GeneID" id="66931160"/>
<name>A0A9P3F6F2_ASPVI</name>
<dbReference type="EMBL" id="BOPL01000014">
    <property type="protein sequence ID" value="GIK07512.1"/>
    <property type="molecule type" value="Genomic_DNA"/>
</dbReference>
<dbReference type="SUPFAM" id="SSF55961">
    <property type="entry name" value="Bet v1-like"/>
    <property type="match status" value="1"/>
</dbReference>
<dbReference type="InterPro" id="IPR015075">
    <property type="entry name" value="AtaL"/>
</dbReference>
<organism evidence="1 2">
    <name type="scientific">Aspergillus viridinutans</name>
    <dbReference type="NCBI Taxonomy" id="75553"/>
    <lineage>
        <taxon>Eukaryota</taxon>
        <taxon>Fungi</taxon>
        <taxon>Dikarya</taxon>
        <taxon>Ascomycota</taxon>
        <taxon>Pezizomycotina</taxon>
        <taxon>Eurotiomycetes</taxon>
        <taxon>Eurotiomycetidae</taxon>
        <taxon>Eurotiales</taxon>
        <taxon>Aspergillaceae</taxon>
        <taxon>Aspergillus</taxon>
        <taxon>Aspergillus subgen. Fumigati</taxon>
    </lineage>
</organism>
<reference evidence="1 2" key="1">
    <citation type="submission" date="2021-02" db="EMBL/GenBank/DDBJ databases">
        <title>Pan-genome distribution and transcriptional activeness of fungal secondary metabolism genes in Aspergillus section Fumigati.</title>
        <authorList>
            <person name="Takahashi H."/>
            <person name="Umemura M."/>
            <person name="Ninomiya A."/>
            <person name="Kusuya Y."/>
            <person name="Urayama S."/>
            <person name="Shimizu M."/>
            <person name="Watanabe A."/>
            <person name="Kamei K."/>
            <person name="Yaguchi T."/>
            <person name="Hagiwara D."/>
        </authorList>
    </citation>
    <scope>NUCLEOTIDE SEQUENCE [LARGE SCALE GENOMIC DNA]</scope>
    <source>
        <strain evidence="1 2">IFM 47045</strain>
    </source>
</reference>
<gene>
    <name evidence="1" type="ORF">Aspvir_003178</name>
</gene>
<dbReference type="AlphaFoldDB" id="A0A9P3F6F2"/>
<evidence type="ECO:0000313" key="2">
    <source>
        <dbReference type="Proteomes" id="UP000710440"/>
    </source>
</evidence>
<dbReference type="Pfam" id="PF08982">
    <property type="entry name" value="AtaL"/>
    <property type="match status" value="1"/>
</dbReference>
<sequence>MSTFNITWVEAVNRANSHPKLSIDDLWQGCVLLARSPQVFTSAISACDIPSISSDNFTRTVHFGQGPVDRMEQEITLVDRHKVLLPVLIPTTPLTERQFECTVPDTGNRVTTTICHGVSESPEDLYLSFEYSIPYGKVSPEGEEGAKLRAMYRLKAKDNLVTGLATMRDLKSRGKLA</sequence>
<comment type="caution">
    <text evidence="1">The sequence shown here is derived from an EMBL/GenBank/DDBJ whole genome shotgun (WGS) entry which is preliminary data.</text>
</comment>